<comment type="caution">
    <text evidence="12">The sequence shown here is derived from an EMBL/GenBank/DDBJ whole genome shotgun (WGS) entry which is preliminary data.</text>
</comment>
<dbReference type="InterPro" id="IPR027417">
    <property type="entry name" value="P-loop_NTPase"/>
</dbReference>
<feature type="domain" description="DEAD-box RNA helicase Q" evidence="11">
    <location>
        <begin position="1"/>
        <end position="29"/>
    </location>
</feature>
<sequence>MSFKTLGLNNALLTAIAEQGYDTPSAIQREAIPTILKRQDVIAIAQTGTGKTAGFVLPVLQLITEKTTKKNVQALIITPTRELAAQVATSVSNYSAHLNVSSLAVFGGVRIEPQIAALEQGVDVLIATPGRLRDLHQQNAVCFDQLHTLVLDEADRMLDLGFIDDIKKISELLPNKRQTLMFSATFTDQIKTLANTMLHEPQLIEVEAANTTVDNIKQTLYHVDKNQKSNVLIHLLSKHNWQQVLVFSRTKQGADALVTTLKEAGISAESIHANRTQHARTEALAAFKNNDINVLVATDIAARGIDINHLPCVINYDLPYVAEDYVHRIGRTGRAGKKGVSISLFSSDESKQLNAIERLINRKFEQQVVAGFIPSSQRAEQLWGGQGISKPKKGKTAGKKSKTNQFDDDEYGNFEPMPDTSSKKKSNKRKRR</sequence>
<feature type="compositionally biased region" description="Basic residues" evidence="8">
    <location>
        <begin position="390"/>
        <end position="402"/>
    </location>
</feature>
<dbReference type="SMART" id="SM00490">
    <property type="entry name" value="HELICc"/>
    <property type="match status" value="1"/>
</dbReference>
<dbReference type="InterPro" id="IPR011545">
    <property type="entry name" value="DEAD/DEAH_box_helicase_dom"/>
</dbReference>
<name>A0ABU8EVR6_9GAMM</name>
<keyword evidence="3 7" id="KW-0347">Helicase</keyword>
<reference evidence="12 13" key="1">
    <citation type="submission" date="2023-12" db="EMBL/GenBank/DDBJ databases">
        <title>Friends and Foes: Symbiotic and Algicidal bacterial influence on Karenia brevis blooms.</title>
        <authorList>
            <person name="Fei C."/>
            <person name="Mohamed A.R."/>
            <person name="Booker A."/>
            <person name="Arshad M."/>
            <person name="Klass S."/>
            <person name="Ahn S."/>
            <person name="Gilbert P.M."/>
            <person name="Heil C.A."/>
            <person name="Martinez J.M."/>
            <person name="Amin S.A."/>
        </authorList>
    </citation>
    <scope>NUCLEOTIDE SEQUENCE [LARGE SCALE GENOMIC DNA]</scope>
    <source>
        <strain evidence="12 13">CE15</strain>
    </source>
</reference>
<dbReference type="SMART" id="SM00487">
    <property type="entry name" value="DEXDc"/>
    <property type="match status" value="1"/>
</dbReference>
<evidence type="ECO:0000313" key="12">
    <source>
        <dbReference type="EMBL" id="MEI4551069.1"/>
    </source>
</evidence>
<accession>A0ABU8EVR6</accession>
<comment type="similarity">
    <text evidence="5 7">Belongs to the DEAD box helicase family.</text>
</comment>
<dbReference type="Pfam" id="PF00270">
    <property type="entry name" value="DEAD"/>
    <property type="match status" value="1"/>
</dbReference>
<feature type="domain" description="Helicase ATP-binding" evidence="9">
    <location>
        <begin position="32"/>
        <end position="204"/>
    </location>
</feature>
<feature type="domain" description="Helicase C-terminal" evidence="10">
    <location>
        <begin position="215"/>
        <end position="376"/>
    </location>
</feature>
<dbReference type="InterPro" id="IPR014014">
    <property type="entry name" value="RNA_helicase_DEAD_Q_motif"/>
</dbReference>
<evidence type="ECO:0000256" key="1">
    <source>
        <dbReference type="ARBA" id="ARBA00022741"/>
    </source>
</evidence>
<feature type="short sequence motif" description="Q motif" evidence="6">
    <location>
        <begin position="1"/>
        <end position="29"/>
    </location>
</feature>
<dbReference type="PANTHER" id="PTHR47959">
    <property type="entry name" value="ATP-DEPENDENT RNA HELICASE RHLE-RELATED"/>
    <property type="match status" value="1"/>
</dbReference>
<dbReference type="Pfam" id="PF00271">
    <property type="entry name" value="Helicase_C"/>
    <property type="match status" value="1"/>
</dbReference>
<dbReference type="SUPFAM" id="SSF52540">
    <property type="entry name" value="P-loop containing nucleoside triphosphate hydrolases"/>
    <property type="match status" value="1"/>
</dbReference>
<dbReference type="PROSITE" id="PS51195">
    <property type="entry name" value="Q_MOTIF"/>
    <property type="match status" value="1"/>
</dbReference>
<dbReference type="CDD" id="cd00268">
    <property type="entry name" value="DEADc"/>
    <property type="match status" value="1"/>
</dbReference>
<dbReference type="RefSeq" id="WP_336436110.1">
    <property type="nucleotide sequence ID" value="NZ_JBAWKS010000002.1"/>
</dbReference>
<dbReference type="InterPro" id="IPR000629">
    <property type="entry name" value="RNA-helicase_DEAD-box_CS"/>
</dbReference>
<evidence type="ECO:0000256" key="5">
    <source>
        <dbReference type="ARBA" id="ARBA00038437"/>
    </source>
</evidence>
<feature type="compositionally biased region" description="Basic residues" evidence="8">
    <location>
        <begin position="423"/>
        <end position="432"/>
    </location>
</feature>
<dbReference type="InterPro" id="IPR044742">
    <property type="entry name" value="DEAD/DEAH_RhlB"/>
</dbReference>
<evidence type="ECO:0000256" key="7">
    <source>
        <dbReference type="RuleBase" id="RU000492"/>
    </source>
</evidence>
<organism evidence="12 13">
    <name type="scientific">Pseudoalteromonas spongiae</name>
    <dbReference type="NCBI Taxonomy" id="298657"/>
    <lineage>
        <taxon>Bacteria</taxon>
        <taxon>Pseudomonadati</taxon>
        <taxon>Pseudomonadota</taxon>
        <taxon>Gammaproteobacteria</taxon>
        <taxon>Alteromonadales</taxon>
        <taxon>Pseudoalteromonadaceae</taxon>
        <taxon>Pseudoalteromonas</taxon>
    </lineage>
</organism>
<evidence type="ECO:0000313" key="13">
    <source>
        <dbReference type="Proteomes" id="UP001382455"/>
    </source>
</evidence>
<evidence type="ECO:0000256" key="4">
    <source>
        <dbReference type="ARBA" id="ARBA00022840"/>
    </source>
</evidence>
<evidence type="ECO:0000259" key="10">
    <source>
        <dbReference type="PROSITE" id="PS51194"/>
    </source>
</evidence>
<dbReference type="InterPro" id="IPR001650">
    <property type="entry name" value="Helicase_C-like"/>
</dbReference>
<dbReference type="PROSITE" id="PS51194">
    <property type="entry name" value="HELICASE_CTER"/>
    <property type="match status" value="1"/>
</dbReference>
<dbReference type="CDD" id="cd18787">
    <property type="entry name" value="SF2_C_DEAD"/>
    <property type="match status" value="1"/>
</dbReference>
<evidence type="ECO:0000259" key="11">
    <source>
        <dbReference type="PROSITE" id="PS51195"/>
    </source>
</evidence>
<dbReference type="PROSITE" id="PS00039">
    <property type="entry name" value="DEAD_ATP_HELICASE"/>
    <property type="match status" value="1"/>
</dbReference>
<dbReference type="PANTHER" id="PTHR47959:SF13">
    <property type="entry name" value="ATP-DEPENDENT RNA HELICASE RHLE"/>
    <property type="match status" value="1"/>
</dbReference>
<dbReference type="EMBL" id="JBAWKS010000002">
    <property type="protein sequence ID" value="MEI4551069.1"/>
    <property type="molecule type" value="Genomic_DNA"/>
</dbReference>
<protein>
    <submittedName>
        <fullName evidence="12">DEAD/DEAH box helicase</fullName>
    </submittedName>
</protein>
<evidence type="ECO:0000256" key="3">
    <source>
        <dbReference type="ARBA" id="ARBA00022806"/>
    </source>
</evidence>
<evidence type="ECO:0000259" key="9">
    <source>
        <dbReference type="PROSITE" id="PS51192"/>
    </source>
</evidence>
<dbReference type="InterPro" id="IPR014001">
    <property type="entry name" value="Helicase_ATP-bd"/>
</dbReference>
<feature type="region of interest" description="Disordered" evidence="8">
    <location>
        <begin position="382"/>
        <end position="432"/>
    </location>
</feature>
<evidence type="ECO:0000256" key="8">
    <source>
        <dbReference type="SAM" id="MobiDB-lite"/>
    </source>
</evidence>
<dbReference type="Proteomes" id="UP001382455">
    <property type="component" value="Unassembled WGS sequence"/>
</dbReference>
<proteinExistence type="inferred from homology"/>
<keyword evidence="2 7" id="KW-0378">Hydrolase</keyword>
<gene>
    <name evidence="12" type="ORF">WAE96_15460</name>
</gene>
<dbReference type="PROSITE" id="PS51192">
    <property type="entry name" value="HELICASE_ATP_BIND_1"/>
    <property type="match status" value="1"/>
</dbReference>
<keyword evidence="13" id="KW-1185">Reference proteome</keyword>
<evidence type="ECO:0000256" key="6">
    <source>
        <dbReference type="PROSITE-ProRule" id="PRU00552"/>
    </source>
</evidence>
<evidence type="ECO:0000256" key="2">
    <source>
        <dbReference type="ARBA" id="ARBA00022801"/>
    </source>
</evidence>
<dbReference type="Gene3D" id="3.40.50.300">
    <property type="entry name" value="P-loop containing nucleotide triphosphate hydrolases"/>
    <property type="match status" value="2"/>
</dbReference>
<dbReference type="InterPro" id="IPR050079">
    <property type="entry name" value="DEAD_box_RNA_helicase"/>
</dbReference>
<keyword evidence="1 7" id="KW-0547">Nucleotide-binding</keyword>
<dbReference type="GO" id="GO:0004386">
    <property type="term" value="F:helicase activity"/>
    <property type="evidence" value="ECO:0007669"/>
    <property type="project" value="UniProtKB-KW"/>
</dbReference>
<keyword evidence="4 7" id="KW-0067">ATP-binding</keyword>